<proteinExistence type="predicted"/>
<comment type="caution">
    <text evidence="1">The sequence shown here is derived from an EMBL/GenBank/DDBJ whole genome shotgun (WGS) entry which is preliminary data.</text>
</comment>
<keyword evidence="2" id="KW-1185">Reference proteome</keyword>
<name>A0AAD3D376_9STRA</name>
<dbReference type="EMBL" id="BLLK01000057">
    <property type="protein sequence ID" value="GFH57011.1"/>
    <property type="molecule type" value="Genomic_DNA"/>
</dbReference>
<gene>
    <name evidence="1" type="ORF">CTEN210_13487</name>
</gene>
<organism evidence="1 2">
    <name type="scientific">Chaetoceros tenuissimus</name>
    <dbReference type="NCBI Taxonomy" id="426638"/>
    <lineage>
        <taxon>Eukaryota</taxon>
        <taxon>Sar</taxon>
        <taxon>Stramenopiles</taxon>
        <taxon>Ochrophyta</taxon>
        <taxon>Bacillariophyta</taxon>
        <taxon>Coscinodiscophyceae</taxon>
        <taxon>Chaetocerotophycidae</taxon>
        <taxon>Chaetocerotales</taxon>
        <taxon>Chaetocerotaceae</taxon>
        <taxon>Chaetoceros</taxon>
    </lineage>
</organism>
<evidence type="ECO:0000313" key="1">
    <source>
        <dbReference type="EMBL" id="GFH57011.1"/>
    </source>
</evidence>
<evidence type="ECO:0000313" key="2">
    <source>
        <dbReference type="Proteomes" id="UP001054902"/>
    </source>
</evidence>
<dbReference type="AlphaFoldDB" id="A0AAD3D376"/>
<dbReference type="Proteomes" id="UP001054902">
    <property type="component" value="Unassembled WGS sequence"/>
</dbReference>
<accession>A0AAD3D376</accession>
<sequence>MADAKNKPSLSTETIVDKKLANETAGLNKDLAKLSLNMAVVKDLKKIVDKQSSEITKINDNIVTINENLDGIKNIMEQQLRWQQWSFVLANNSEVPVALISFKYRIGEDLEEISSAGLVTEILQSFASGCGHYLPDNAYIVCWHNNKKEARKAFRTGIKSQVKKMIGHEPRLEKGSDGRYAIYYT</sequence>
<protein>
    <submittedName>
        <fullName evidence="1">Uncharacterized protein</fullName>
    </submittedName>
</protein>
<reference evidence="1 2" key="1">
    <citation type="journal article" date="2021" name="Sci. Rep.">
        <title>The genome of the diatom Chaetoceros tenuissimus carries an ancient integrated fragment of an extant virus.</title>
        <authorList>
            <person name="Hongo Y."/>
            <person name="Kimura K."/>
            <person name="Takaki Y."/>
            <person name="Yoshida Y."/>
            <person name="Baba S."/>
            <person name="Kobayashi G."/>
            <person name="Nagasaki K."/>
            <person name="Hano T."/>
            <person name="Tomaru Y."/>
        </authorList>
    </citation>
    <scope>NUCLEOTIDE SEQUENCE [LARGE SCALE GENOMIC DNA]</scope>
    <source>
        <strain evidence="1 2">NIES-3715</strain>
    </source>
</reference>